<dbReference type="EMBL" id="BOPF01000002">
    <property type="protein sequence ID" value="GIJ43543.1"/>
    <property type="molecule type" value="Genomic_DNA"/>
</dbReference>
<organism evidence="5 6">
    <name type="scientific">Virgisporangium aliadipatigenens</name>
    <dbReference type="NCBI Taxonomy" id="741659"/>
    <lineage>
        <taxon>Bacteria</taxon>
        <taxon>Bacillati</taxon>
        <taxon>Actinomycetota</taxon>
        <taxon>Actinomycetes</taxon>
        <taxon>Micromonosporales</taxon>
        <taxon>Micromonosporaceae</taxon>
        <taxon>Virgisporangium</taxon>
    </lineage>
</organism>
<protein>
    <submittedName>
        <fullName evidence="5">Methyltransferase type 11</fullName>
    </submittedName>
</protein>
<evidence type="ECO:0000256" key="3">
    <source>
        <dbReference type="SAM" id="MobiDB-lite"/>
    </source>
</evidence>
<comment type="caution">
    <text evidence="5">The sequence shown here is derived from an EMBL/GenBank/DDBJ whole genome shotgun (WGS) entry which is preliminary data.</text>
</comment>
<dbReference type="Proteomes" id="UP000619260">
    <property type="component" value="Unassembled WGS sequence"/>
</dbReference>
<feature type="domain" description="Methyltransferase" evidence="4">
    <location>
        <begin position="55"/>
        <end position="145"/>
    </location>
</feature>
<dbReference type="CDD" id="cd02440">
    <property type="entry name" value="AdoMet_MTases"/>
    <property type="match status" value="1"/>
</dbReference>
<reference evidence="5" key="1">
    <citation type="submission" date="2021-01" db="EMBL/GenBank/DDBJ databases">
        <title>Whole genome shotgun sequence of Virgisporangium aliadipatigenens NBRC 105644.</title>
        <authorList>
            <person name="Komaki H."/>
            <person name="Tamura T."/>
        </authorList>
    </citation>
    <scope>NUCLEOTIDE SEQUENCE</scope>
    <source>
        <strain evidence="5">NBRC 105644</strain>
    </source>
</reference>
<dbReference type="PANTHER" id="PTHR44942">
    <property type="entry name" value="METHYLTRANSF_11 DOMAIN-CONTAINING PROTEIN"/>
    <property type="match status" value="1"/>
</dbReference>
<proteinExistence type="predicted"/>
<evidence type="ECO:0000313" key="5">
    <source>
        <dbReference type="EMBL" id="GIJ43543.1"/>
    </source>
</evidence>
<accession>A0A8J4DNG1</accession>
<keyword evidence="1 5" id="KW-0489">Methyltransferase</keyword>
<dbReference type="GO" id="GO:0008168">
    <property type="term" value="F:methyltransferase activity"/>
    <property type="evidence" value="ECO:0007669"/>
    <property type="project" value="UniProtKB-KW"/>
</dbReference>
<dbReference type="InterPro" id="IPR029063">
    <property type="entry name" value="SAM-dependent_MTases_sf"/>
</dbReference>
<dbReference type="Gene3D" id="3.40.50.150">
    <property type="entry name" value="Vaccinia Virus protein VP39"/>
    <property type="match status" value="1"/>
</dbReference>
<keyword evidence="2" id="KW-0808">Transferase</keyword>
<dbReference type="InterPro" id="IPR041698">
    <property type="entry name" value="Methyltransf_25"/>
</dbReference>
<evidence type="ECO:0000313" key="6">
    <source>
        <dbReference type="Proteomes" id="UP000619260"/>
    </source>
</evidence>
<gene>
    <name evidence="5" type="ORF">Val02_04290</name>
</gene>
<feature type="region of interest" description="Disordered" evidence="3">
    <location>
        <begin position="174"/>
        <end position="194"/>
    </location>
</feature>
<keyword evidence="6" id="KW-1185">Reference proteome</keyword>
<dbReference type="RefSeq" id="WP_239151643.1">
    <property type="nucleotide sequence ID" value="NZ_BOPF01000002.1"/>
</dbReference>
<name>A0A8J4DNG1_9ACTN</name>
<dbReference type="GO" id="GO:0032259">
    <property type="term" value="P:methylation"/>
    <property type="evidence" value="ECO:0007669"/>
    <property type="project" value="UniProtKB-KW"/>
</dbReference>
<evidence type="ECO:0000256" key="1">
    <source>
        <dbReference type="ARBA" id="ARBA00022603"/>
    </source>
</evidence>
<sequence length="271" mass="29709">MTYPDLFGLTGAERERLRATFGEAAELYHRARPGYPAALFEDLTRLAGLTRGSRVLEIGCGTGQATVPLARLGCTVVAVELSPDLAAVARHELRAFPDVRVDVGAFEEWAAPEEPFDLVLAATSFHWIDPEVRVRKPADLLRPGGSLAVVATDHVAGGTERFFVDVQRCYERFDPQTPPGLRPTPGAGIPDEPVEPAPARFGPALFRRYEWEVAYTTAQYLDLLMTYSGHRAMPAPARDGLLACVAGRIDGDHGGRISKRYQTRLTLVQLR</sequence>
<dbReference type="Pfam" id="PF13649">
    <property type="entry name" value="Methyltransf_25"/>
    <property type="match status" value="1"/>
</dbReference>
<dbReference type="PANTHER" id="PTHR44942:SF4">
    <property type="entry name" value="METHYLTRANSFERASE TYPE 11 DOMAIN-CONTAINING PROTEIN"/>
    <property type="match status" value="1"/>
</dbReference>
<dbReference type="InterPro" id="IPR051052">
    <property type="entry name" value="Diverse_substrate_MTase"/>
</dbReference>
<dbReference type="AlphaFoldDB" id="A0A8J4DNG1"/>
<evidence type="ECO:0000259" key="4">
    <source>
        <dbReference type="Pfam" id="PF13649"/>
    </source>
</evidence>
<dbReference type="SUPFAM" id="SSF53335">
    <property type="entry name" value="S-adenosyl-L-methionine-dependent methyltransferases"/>
    <property type="match status" value="1"/>
</dbReference>
<evidence type="ECO:0000256" key="2">
    <source>
        <dbReference type="ARBA" id="ARBA00022679"/>
    </source>
</evidence>